<dbReference type="GO" id="GO:0016758">
    <property type="term" value="F:hexosyltransferase activity"/>
    <property type="evidence" value="ECO:0007669"/>
    <property type="project" value="UniProtKB-ARBA"/>
</dbReference>
<reference evidence="2" key="1">
    <citation type="submission" date="2019-08" db="EMBL/GenBank/DDBJ databases">
        <title>Comparative genome analysis confer to the adaptation heavy metal polluted environment.</title>
        <authorList>
            <person name="Li Y."/>
        </authorList>
    </citation>
    <scope>NUCLEOTIDE SEQUENCE [LARGE SCALE GENOMIC DNA]</scope>
    <source>
        <strain evidence="2">P1</strain>
    </source>
</reference>
<feature type="domain" description="Glycosyltransferase 2-like" evidence="1">
    <location>
        <begin position="4"/>
        <end position="156"/>
    </location>
</feature>
<sequence>MKVSLITVVYNAGGTLARCIDSVISQNHPDIEYIIIDGGSTDGSLQIIDQYRDFLSVIISEPDKGIYDAMNKGIMRATGDIVGTLNADDALADSDVLAAVVRSFELQNADVVYGNLNVIGPQGNINRRWISKQCVRNSFNWGFMPPHPTFYCKRELFGKYGFYSLEFGSAADYELMLRFMYKHDVKGYFLNKVLVSMLAGGVSNSSLKNRIKAWNFDLKAMRHNHIKIPVLTVVLKPLRKLHQFLKLKA</sequence>
<organism evidence="2 3">
    <name type="scientific">Mucilaginibacter rubeus</name>
    <dbReference type="NCBI Taxonomy" id="2027860"/>
    <lineage>
        <taxon>Bacteria</taxon>
        <taxon>Pseudomonadati</taxon>
        <taxon>Bacteroidota</taxon>
        <taxon>Sphingobacteriia</taxon>
        <taxon>Sphingobacteriales</taxon>
        <taxon>Sphingobacteriaceae</taxon>
        <taxon>Mucilaginibacter</taxon>
    </lineage>
</organism>
<dbReference type="InterPro" id="IPR001173">
    <property type="entry name" value="Glyco_trans_2-like"/>
</dbReference>
<dbReference type="EMBL" id="CP043450">
    <property type="protein sequence ID" value="QEM11402.1"/>
    <property type="molecule type" value="Genomic_DNA"/>
</dbReference>
<proteinExistence type="predicted"/>
<dbReference type="Pfam" id="PF00535">
    <property type="entry name" value="Glycos_transf_2"/>
    <property type="match status" value="1"/>
</dbReference>
<dbReference type="SUPFAM" id="SSF53448">
    <property type="entry name" value="Nucleotide-diphospho-sugar transferases"/>
    <property type="match status" value="1"/>
</dbReference>
<name>A0A5C1HZU3_9SPHI</name>
<dbReference type="InterPro" id="IPR029044">
    <property type="entry name" value="Nucleotide-diphossugar_trans"/>
</dbReference>
<protein>
    <submittedName>
        <fullName evidence="2">Glycosyltransferase</fullName>
    </submittedName>
</protein>
<dbReference type="AlphaFoldDB" id="A0A5C1HZU3"/>
<dbReference type="CDD" id="cd06433">
    <property type="entry name" value="GT_2_WfgS_like"/>
    <property type="match status" value="1"/>
</dbReference>
<dbReference type="Gene3D" id="3.90.550.10">
    <property type="entry name" value="Spore Coat Polysaccharide Biosynthesis Protein SpsA, Chain A"/>
    <property type="match status" value="1"/>
</dbReference>
<evidence type="ECO:0000313" key="2">
    <source>
        <dbReference type="EMBL" id="QEM11402.1"/>
    </source>
</evidence>
<dbReference type="RefSeq" id="WP_112573939.1">
    <property type="nucleotide sequence ID" value="NZ_CP043450.1"/>
</dbReference>
<gene>
    <name evidence="2" type="ORF">DEO27_015660</name>
</gene>
<dbReference type="PANTHER" id="PTHR22916">
    <property type="entry name" value="GLYCOSYLTRANSFERASE"/>
    <property type="match status" value="1"/>
</dbReference>
<keyword evidence="3" id="KW-1185">Reference proteome</keyword>
<evidence type="ECO:0000313" key="3">
    <source>
        <dbReference type="Proteomes" id="UP000251402"/>
    </source>
</evidence>
<dbReference type="PANTHER" id="PTHR22916:SF3">
    <property type="entry name" value="UDP-GLCNAC:BETAGAL BETA-1,3-N-ACETYLGLUCOSAMINYLTRANSFERASE-LIKE PROTEIN 1"/>
    <property type="match status" value="1"/>
</dbReference>
<dbReference type="Proteomes" id="UP000251402">
    <property type="component" value="Chromosome"/>
</dbReference>
<accession>A0A5C1HZU3</accession>
<evidence type="ECO:0000259" key="1">
    <source>
        <dbReference type="Pfam" id="PF00535"/>
    </source>
</evidence>
<dbReference type="OrthoDB" id="9788101at2"/>
<dbReference type="KEGG" id="mrub:DEO27_015660"/>